<dbReference type="EMBL" id="LLXE01000902">
    <property type="protein sequence ID" value="KUM55478.1"/>
    <property type="molecule type" value="Genomic_DNA"/>
</dbReference>
<gene>
    <name evidence="1" type="ORF">ACN42_g11791</name>
</gene>
<comment type="caution">
    <text evidence="1">The sequence shown here is derived from an EMBL/GenBank/DDBJ whole genome shotgun (WGS) entry which is preliminary data.</text>
</comment>
<accession>A0A124GPM8</accession>
<name>A0A124GPM8_PENFR</name>
<evidence type="ECO:0000313" key="1">
    <source>
        <dbReference type="EMBL" id="KUM55478.1"/>
    </source>
</evidence>
<organism evidence="1 2">
    <name type="scientific">Penicillium freii</name>
    <dbReference type="NCBI Taxonomy" id="48697"/>
    <lineage>
        <taxon>Eukaryota</taxon>
        <taxon>Fungi</taxon>
        <taxon>Dikarya</taxon>
        <taxon>Ascomycota</taxon>
        <taxon>Pezizomycotina</taxon>
        <taxon>Eurotiomycetes</taxon>
        <taxon>Eurotiomycetidae</taxon>
        <taxon>Eurotiales</taxon>
        <taxon>Aspergillaceae</taxon>
        <taxon>Penicillium</taxon>
    </lineage>
</organism>
<feature type="non-terminal residue" evidence="1">
    <location>
        <position position="1"/>
    </location>
</feature>
<dbReference type="AlphaFoldDB" id="A0A124GPM8"/>
<reference evidence="1 2" key="1">
    <citation type="submission" date="2015-10" db="EMBL/GenBank/DDBJ databases">
        <title>Genome sequencing of Penicillium freii.</title>
        <authorList>
            <person name="Nguyen H.D."/>
            <person name="Visagie C.M."/>
            <person name="Seifert K.A."/>
        </authorList>
    </citation>
    <scope>NUCLEOTIDE SEQUENCE [LARGE SCALE GENOMIC DNA]</scope>
    <source>
        <strain evidence="1 2">DAOM 242723</strain>
    </source>
</reference>
<proteinExistence type="predicted"/>
<sequence length="103" mass="12001">QREVNCLATKQPLNRRKIGDLSTTNINNIAEYLSAGSSSRVILKDSTTWDLWLANIESIVLLYEVWDLCNPKLEATPKPLEEPKELDIKKTKEEYKEDWFQVY</sequence>
<evidence type="ECO:0000313" key="2">
    <source>
        <dbReference type="Proteomes" id="UP000055045"/>
    </source>
</evidence>
<dbReference type="Proteomes" id="UP000055045">
    <property type="component" value="Unassembled WGS sequence"/>
</dbReference>
<keyword evidence="2" id="KW-1185">Reference proteome</keyword>
<protein>
    <submittedName>
        <fullName evidence="1">Uncharacterized protein</fullName>
    </submittedName>
</protein>